<evidence type="ECO:0000256" key="1">
    <source>
        <dbReference type="SAM" id="MobiDB-lite"/>
    </source>
</evidence>
<feature type="region of interest" description="Disordered" evidence="1">
    <location>
        <begin position="1"/>
        <end position="36"/>
    </location>
</feature>
<dbReference type="EMBL" id="CAJFDI010000002">
    <property type="protein sequence ID" value="CAD5217564.1"/>
    <property type="molecule type" value="Genomic_DNA"/>
</dbReference>
<keyword evidence="2" id="KW-0812">Transmembrane</keyword>
<evidence type="ECO:0000256" key="2">
    <source>
        <dbReference type="SAM" id="Phobius"/>
    </source>
</evidence>
<evidence type="ECO:0000313" key="3">
    <source>
        <dbReference type="EMBL" id="CAD5217564.1"/>
    </source>
</evidence>
<reference evidence="7" key="1">
    <citation type="submission" date="2016-11" db="UniProtKB">
        <authorList>
            <consortium name="WormBaseParasite"/>
        </authorList>
    </citation>
    <scope>IDENTIFICATION</scope>
</reference>
<feature type="transmembrane region" description="Helical" evidence="2">
    <location>
        <begin position="180"/>
        <end position="201"/>
    </location>
</feature>
<name>A0A1I7SHL9_BURXY</name>
<keyword evidence="2" id="KW-1133">Transmembrane helix</keyword>
<organism evidence="5 7">
    <name type="scientific">Bursaphelenchus xylophilus</name>
    <name type="common">Pinewood nematode worm</name>
    <name type="synonym">Aphelenchoides xylophilus</name>
    <dbReference type="NCBI Taxonomy" id="6326"/>
    <lineage>
        <taxon>Eukaryota</taxon>
        <taxon>Metazoa</taxon>
        <taxon>Ecdysozoa</taxon>
        <taxon>Nematoda</taxon>
        <taxon>Chromadorea</taxon>
        <taxon>Rhabditida</taxon>
        <taxon>Tylenchina</taxon>
        <taxon>Tylenchomorpha</taxon>
        <taxon>Aphelenchoidea</taxon>
        <taxon>Aphelenchoididae</taxon>
        <taxon>Bursaphelenchus</taxon>
    </lineage>
</organism>
<keyword evidence="6" id="KW-1185">Reference proteome</keyword>
<keyword evidence="2" id="KW-0472">Membrane</keyword>
<accession>A0A1I7SHL9</accession>
<dbReference type="AlphaFoldDB" id="A0A1I7SHL9"/>
<feature type="transmembrane region" description="Helical" evidence="2">
    <location>
        <begin position="102"/>
        <end position="121"/>
    </location>
</feature>
<dbReference type="EMBL" id="CAJFCV020000002">
    <property type="protein sequence ID" value="CAG9101278.1"/>
    <property type="molecule type" value="Genomic_DNA"/>
</dbReference>
<dbReference type="OrthoDB" id="5786689at2759"/>
<dbReference type="Proteomes" id="UP000095284">
    <property type="component" value="Unplaced"/>
</dbReference>
<reference evidence="4" key="2">
    <citation type="submission" date="2020-08" db="EMBL/GenBank/DDBJ databases">
        <authorList>
            <person name="Kikuchi T."/>
        </authorList>
    </citation>
    <scope>NUCLEOTIDE SEQUENCE</scope>
    <source>
        <strain evidence="3">Ka4C1</strain>
    </source>
</reference>
<feature type="compositionally biased region" description="Polar residues" evidence="1">
    <location>
        <begin position="1"/>
        <end position="12"/>
    </location>
</feature>
<evidence type="ECO:0000313" key="7">
    <source>
        <dbReference type="WBParaSite" id="BXY_1253600.1"/>
    </source>
</evidence>
<evidence type="ECO:0000313" key="4">
    <source>
        <dbReference type="EMBL" id="CAG9101278.1"/>
    </source>
</evidence>
<dbReference type="Proteomes" id="UP000582659">
    <property type="component" value="Unassembled WGS sequence"/>
</dbReference>
<protein>
    <submittedName>
        <fullName evidence="3">(pine wood nematode) hypothetical protein</fullName>
    </submittedName>
</protein>
<feature type="transmembrane region" description="Helical" evidence="2">
    <location>
        <begin position="67"/>
        <end position="90"/>
    </location>
</feature>
<proteinExistence type="predicted"/>
<gene>
    <name evidence="3" type="ORF">BXYJ_LOCUS5098</name>
</gene>
<dbReference type="Proteomes" id="UP000659654">
    <property type="component" value="Unassembled WGS sequence"/>
</dbReference>
<evidence type="ECO:0000313" key="6">
    <source>
        <dbReference type="Proteomes" id="UP000659654"/>
    </source>
</evidence>
<feature type="transmembrane region" description="Helical" evidence="2">
    <location>
        <begin position="127"/>
        <end position="145"/>
    </location>
</feature>
<sequence>MASELPASTLSTAGGGAPSETIPESSAVDSSKMGKPGRHVVVKRNFRPEDDPQFSCCIKLSLHRSVIVISSIMLPLCVFFTVIYAVQSFLATSSDGKVGDDFAAAVMMIMAYGCLLVGSVWRIEKLYWAYAIFSTLFLIITLYAMGESIAMACSHLLGDLRIHTTEAGQEKNTSAGKRHLMYLMVLSFIASVYFYLFYIVWRDYKFVKEYPRKKKVVESTESEKLLN</sequence>
<dbReference type="WBParaSite" id="BXY_1253600.1">
    <property type="protein sequence ID" value="BXY_1253600.1"/>
    <property type="gene ID" value="BXY_1253600"/>
</dbReference>
<evidence type="ECO:0000313" key="5">
    <source>
        <dbReference type="Proteomes" id="UP000095284"/>
    </source>
</evidence>